<evidence type="ECO:0000256" key="2">
    <source>
        <dbReference type="ARBA" id="ARBA00022771"/>
    </source>
</evidence>
<dbReference type="InterPro" id="IPR019734">
    <property type="entry name" value="TPR_rpt"/>
</dbReference>
<evidence type="ECO:0000256" key="1">
    <source>
        <dbReference type="ARBA" id="ARBA00022723"/>
    </source>
</evidence>
<dbReference type="GO" id="GO:0008270">
    <property type="term" value="F:zinc ion binding"/>
    <property type="evidence" value="ECO:0007669"/>
    <property type="project" value="UniProtKB-KW"/>
</dbReference>
<dbReference type="AlphaFoldDB" id="A0A077X090"/>
<dbReference type="SUPFAM" id="SSF48452">
    <property type="entry name" value="TPR-like"/>
    <property type="match status" value="1"/>
</dbReference>
<proteinExistence type="predicted"/>
<dbReference type="Pfam" id="PF13181">
    <property type="entry name" value="TPR_8"/>
    <property type="match status" value="1"/>
</dbReference>
<feature type="region of interest" description="Disordered" evidence="5">
    <location>
        <begin position="1"/>
        <end position="39"/>
    </location>
</feature>
<dbReference type="Gene3D" id="1.25.40.10">
    <property type="entry name" value="Tetratricopeptide repeat domain"/>
    <property type="match status" value="1"/>
</dbReference>
<dbReference type="InterPro" id="IPR011990">
    <property type="entry name" value="TPR-like_helical_dom_sf"/>
</dbReference>
<keyword evidence="2 4" id="KW-0863">Zinc-finger</keyword>
<gene>
    <name evidence="7" type="ORF">LRAMOSA04804</name>
</gene>
<dbReference type="OrthoDB" id="3257538at2759"/>
<sequence>MTNEAETATVTHVPSKVPEKPAAKGEQQQQQQEEEEYKDRFLDGNQRIIAYDLLEARGKASETTDPDVKRYRQAKEKFRKGYDLCMTIPRSLEDSVLNQHEKDIKTASEMLVEAWLLDDKAAPMSERVLILGQQYEKVLLKDVPEEQREGFFVKNSLLFSAWILLVGRQYQHCLTTLTLAIDSYDDLPGRVYFLRASCYFSLGKPRLGLKDLERCLQKDSKYTVAYSVQGSIYMNLKERDNAIKAFRLYLERGHPDTADFINSLYSLSILMHEKNKKSEARKYYNKAKDAEERFKKLYGTKTGMSDNKRRAIQLHESPEDARNIIFQSMPSKQYNNKIEQLIQAGILNSPYPPSSSNCSNCGAKHLKDQPDKPLLCCGGCKSIWYCCRECQVKDYKAGHKIACKKAAKH</sequence>
<dbReference type="SMART" id="SM00028">
    <property type="entry name" value="TPR"/>
    <property type="match status" value="3"/>
</dbReference>
<keyword evidence="1" id="KW-0479">Metal-binding</keyword>
<dbReference type="PROSITE" id="PS50865">
    <property type="entry name" value="ZF_MYND_2"/>
    <property type="match status" value="1"/>
</dbReference>
<reference evidence="7" key="1">
    <citation type="journal article" date="2014" name="Genome Announc.">
        <title>De novo whole-genome sequence and genome annotation of Lichtheimia ramosa.</title>
        <authorList>
            <person name="Linde J."/>
            <person name="Schwartze V."/>
            <person name="Binder U."/>
            <person name="Lass-Florl C."/>
            <person name="Voigt K."/>
            <person name="Horn F."/>
        </authorList>
    </citation>
    <scope>NUCLEOTIDE SEQUENCE</scope>
    <source>
        <strain evidence="7">JMRC FSU:6197</strain>
    </source>
</reference>
<dbReference type="PROSITE" id="PS01360">
    <property type="entry name" value="ZF_MYND_1"/>
    <property type="match status" value="1"/>
</dbReference>
<accession>A0A077X090</accession>
<feature type="compositionally biased region" description="Polar residues" evidence="5">
    <location>
        <begin position="1"/>
        <end position="12"/>
    </location>
</feature>
<dbReference type="EMBL" id="LK023368">
    <property type="protein sequence ID" value="CDS12618.1"/>
    <property type="molecule type" value="Genomic_DNA"/>
</dbReference>
<evidence type="ECO:0000256" key="4">
    <source>
        <dbReference type="PROSITE-ProRule" id="PRU00134"/>
    </source>
</evidence>
<evidence type="ECO:0000256" key="3">
    <source>
        <dbReference type="ARBA" id="ARBA00022833"/>
    </source>
</evidence>
<name>A0A077X090_9FUNG</name>
<evidence type="ECO:0000256" key="5">
    <source>
        <dbReference type="SAM" id="MobiDB-lite"/>
    </source>
</evidence>
<evidence type="ECO:0000259" key="6">
    <source>
        <dbReference type="PROSITE" id="PS50865"/>
    </source>
</evidence>
<protein>
    <recommendedName>
        <fullName evidence="6">MYND-type domain-containing protein</fullName>
    </recommendedName>
</protein>
<dbReference type="Pfam" id="PF01753">
    <property type="entry name" value="zf-MYND"/>
    <property type="match status" value="1"/>
</dbReference>
<evidence type="ECO:0000313" key="7">
    <source>
        <dbReference type="EMBL" id="CDS12618.1"/>
    </source>
</evidence>
<organism evidence="7">
    <name type="scientific">Lichtheimia ramosa</name>
    <dbReference type="NCBI Taxonomy" id="688394"/>
    <lineage>
        <taxon>Eukaryota</taxon>
        <taxon>Fungi</taxon>
        <taxon>Fungi incertae sedis</taxon>
        <taxon>Mucoromycota</taxon>
        <taxon>Mucoromycotina</taxon>
        <taxon>Mucoromycetes</taxon>
        <taxon>Mucorales</taxon>
        <taxon>Lichtheimiaceae</taxon>
        <taxon>Lichtheimia</taxon>
    </lineage>
</organism>
<dbReference type="InterPro" id="IPR002893">
    <property type="entry name" value="Znf_MYND"/>
</dbReference>
<dbReference type="SUPFAM" id="SSF144232">
    <property type="entry name" value="HIT/MYND zinc finger-like"/>
    <property type="match status" value="1"/>
</dbReference>
<dbReference type="Gene3D" id="6.10.140.2220">
    <property type="match status" value="1"/>
</dbReference>
<keyword evidence="3" id="KW-0862">Zinc</keyword>
<feature type="domain" description="MYND-type" evidence="6">
    <location>
        <begin position="358"/>
        <end position="403"/>
    </location>
</feature>